<dbReference type="InterPro" id="IPR000212">
    <property type="entry name" value="DNA_helicase_UvrD/REP"/>
</dbReference>
<evidence type="ECO:0000256" key="14">
    <source>
        <dbReference type="ARBA" id="ARBA00048988"/>
    </source>
</evidence>
<name>A0A0B6F1I4_9CORY</name>
<evidence type="ECO:0000256" key="5">
    <source>
        <dbReference type="ARBA" id="ARBA00022801"/>
    </source>
</evidence>
<feature type="binding site" evidence="15">
    <location>
        <begin position="46"/>
        <end position="53"/>
    </location>
    <ligand>
        <name>ATP</name>
        <dbReference type="ChEBI" id="CHEBI:30616"/>
    </ligand>
</feature>
<evidence type="ECO:0000256" key="9">
    <source>
        <dbReference type="ARBA" id="ARBA00023125"/>
    </source>
</evidence>
<dbReference type="PROSITE" id="PS51198">
    <property type="entry name" value="UVRD_HELICASE_ATP_BIND"/>
    <property type="match status" value="1"/>
</dbReference>
<evidence type="ECO:0000256" key="2">
    <source>
        <dbReference type="ARBA" id="ARBA00022722"/>
    </source>
</evidence>
<evidence type="ECO:0000256" key="11">
    <source>
        <dbReference type="ARBA" id="ARBA00023235"/>
    </source>
</evidence>
<dbReference type="Gene3D" id="3.40.50.300">
    <property type="entry name" value="P-loop containing nucleotide triphosphate hydrolases"/>
    <property type="match status" value="3"/>
</dbReference>
<dbReference type="Gene3D" id="1.10.10.160">
    <property type="match status" value="1"/>
</dbReference>
<dbReference type="GO" id="GO:0000725">
    <property type="term" value="P:recombinational repair"/>
    <property type="evidence" value="ECO:0007669"/>
    <property type="project" value="TreeGrafter"/>
</dbReference>
<keyword evidence="8 15" id="KW-0067">ATP-binding</keyword>
<evidence type="ECO:0000256" key="10">
    <source>
        <dbReference type="ARBA" id="ARBA00023204"/>
    </source>
</evidence>
<keyword evidence="10" id="KW-0234">DNA repair</keyword>
<evidence type="ECO:0000313" key="19">
    <source>
        <dbReference type="Proteomes" id="UP000031890"/>
    </source>
</evidence>
<dbReference type="CDD" id="cd17932">
    <property type="entry name" value="DEXQc_UvrD"/>
    <property type="match status" value="1"/>
</dbReference>
<dbReference type="Proteomes" id="UP000031890">
    <property type="component" value="Chromosome"/>
</dbReference>
<dbReference type="SUPFAM" id="SSF52540">
    <property type="entry name" value="P-loop containing nucleoside triphosphate hydrolases"/>
    <property type="match status" value="1"/>
</dbReference>
<dbReference type="Pfam" id="PF12705">
    <property type="entry name" value="PDDEXK_1"/>
    <property type="match status" value="1"/>
</dbReference>
<evidence type="ECO:0000256" key="12">
    <source>
        <dbReference type="ARBA" id="ARBA00034617"/>
    </source>
</evidence>
<sequence length="1073" mass="117302">MPNQSQNPNHHFSPEELAAALGKPFPPTEEQAAVIESPLGPKLVVAGAGAGKTETMASRVVSLVANGLVRPEQVLGLTFTRKAAQQLEQRIRRQLMTLRSSGILTPGSAAAEAVDNIVPKVSTYDSYAGDLVREYGLLMPVEPSARIITEAERYAIAHEVVSNYSGSLSTDNSVASVTATLLNLAQTMDGELTDPYTLREHAEIFRKTAEDLPKDKRTKGEFSQDVQRYLDTQRLRVEYLPLVEALKKEQAERGVITFGEQMSIAATLAKNFPLLGEQQSARYRVVMLDEYQDTSHAQRILLRSLFGGLREGLSVTAVGDPMQSIYGWRGATSENLAAFVTDFPQQDGSDAPKDQLTTSWRNPSTVLELANDVAAKLFSGSPGQRPVDELSAKPTAPAGTVELGYFATEAEERAFIAEHLRELYEATPEGEDFSAAVLVRTNRQSPLIAAALDEVGVPNEIFGVGGLLWRPEIQDLVAVATLLVRPQNTTAALRVLTGPMCGLGIADIQALHSRQRNLAGATEGRLRWEDGDPVEYLAEQVDAITTEGPDQVLGLADALADLGERDRYSPEGLERMEDVAAKLRYLRTYSLGKSLNDIFADIELVFGVRTEVLAAGTLGGTTHLDAFADLVAGFHGDSLAALLDYLELAKEKEDGLALGEVPVVRNRVQIMTVHKAKGLEWEHVCVAHADSSSYKAQAETFLTKIEKAPGDDDYIELPEDATSRSDFGKACVAFKDLDREFQAEEAARLFYVAMTRTESTLTVTGSGTTKQKGKNKKGPYSYLQLLAAKHPELIIHWEVPDLPVEAEEGAELKAHFPSLTPQPEAVDAAAAVRTALEELPPLRDGETFDLWEQEANALIEEHKSLQAPVVDVELPSELTASDMVAMSADPIQFARRQRRPIPFKPNSYAKRGTAFHAWLEERFGAPALLGEDELPGSHDEPDHDLESLKEAFLASDWAQRTPAHVEAPFEITIGDSVVRGRMDAVFQQPDGSWLIVDWKTGRRPQGAALKSAQIQLAVYAEAWRRIHGVDSVRAAFFYVHENFLLEPEDLPTGARLAELLDSAVSTPPGLSLR</sequence>
<accession>A0A0B6F1I4</accession>
<keyword evidence="3 15" id="KW-0547">Nucleotide-binding</keyword>
<evidence type="ECO:0000259" key="16">
    <source>
        <dbReference type="PROSITE" id="PS51198"/>
    </source>
</evidence>
<keyword evidence="2" id="KW-0540">Nuclease</keyword>
<dbReference type="EC" id="5.6.2.4" evidence="13"/>
<dbReference type="KEGG" id="csx:CSING_03890"/>
<evidence type="ECO:0000256" key="1">
    <source>
        <dbReference type="ARBA" id="ARBA00009922"/>
    </source>
</evidence>
<evidence type="ECO:0000313" key="18">
    <source>
        <dbReference type="EMBL" id="AJI78325.1"/>
    </source>
</evidence>
<dbReference type="InterPro" id="IPR027417">
    <property type="entry name" value="P-loop_NTPase"/>
</dbReference>
<dbReference type="RefSeq" id="WP_042529841.1">
    <property type="nucleotide sequence ID" value="NZ_CP010827.1"/>
</dbReference>
<feature type="domain" description="UvrD-like helicase ATP-binding" evidence="16">
    <location>
        <begin position="25"/>
        <end position="363"/>
    </location>
</feature>
<dbReference type="Pfam" id="PF00580">
    <property type="entry name" value="UvrD-helicase"/>
    <property type="match status" value="1"/>
</dbReference>
<dbReference type="Pfam" id="PF13361">
    <property type="entry name" value="UvrD_C"/>
    <property type="match status" value="2"/>
</dbReference>
<comment type="catalytic activity">
    <reaction evidence="12">
        <text>Couples ATP hydrolysis with the unwinding of duplex DNA by translocating in the 3'-5' direction.</text>
        <dbReference type="EC" id="5.6.2.4"/>
    </reaction>
</comment>
<dbReference type="AlphaFoldDB" id="A0A0B6F1I4"/>
<evidence type="ECO:0000256" key="13">
    <source>
        <dbReference type="ARBA" id="ARBA00034808"/>
    </source>
</evidence>
<comment type="catalytic activity">
    <reaction evidence="14">
        <text>ATP + H2O = ADP + phosphate + H(+)</text>
        <dbReference type="Rhea" id="RHEA:13065"/>
        <dbReference type="ChEBI" id="CHEBI:15377"/>
        <dbReference type="ChEBI" id="CHEBI:15378"/>
        <dbReference type="ChEBI" id="CHEBI:30616"/>
        <dbReference type="ChEBI" id="CHEBI:43474"/>
        <dbReference type="ChEBI" id="CHEBI:456216"/>
        <dbReference type="EC" id="5.6.2.4"/>
    </reaction>
</comment>
<gene>
    <name evidence="18" type="ORF">CSING_03890</name>
</gene>
<dbReference type="InterPro" id="IPR014016">
    <property type="entry name" value="UvrD-like_ATP-bd"/>
</dbReference>
<evidence type="ECO:0000256" key="3">
    <source>
        <dbReference type="ARBA" id="ARBA00022741"/>
    </source>
</evidence>
<evidence type="ECO:0000256" key="15">
    <source>
        <dbReference type="PROSITE-ProRule" id="PRU00560"/>
    </source>
</evidence>
<dbReference type="PANTHER" id="PTHR11070:SF55">
    <property type="entry name" value="DNA 3'-5' HELICASE"/>
    <property type="match status" value="1"/>
</dbReference>
<dbReference type="GO" id="GO:0043138">
    <property type="term" value="F:3'-5' DNA helicase activity"/>
    <property type="evidence" value="ECO:0007669"/>
    <property type="project" value="UniProtKB-EC"/>
</dbReference>
<evidence type="ECO:0000259" key="17">
    <source>
        <dbReference type="PROSITE" id="PS51217"/>
    </source>
</evidence>
<dbReference type="InterPro" id="IPR011604">
    <property type="entry name" value="PDDEXK-like_dom_sf"/>
</dbReference>
<evidence type="ECO:0000256" key="7">
    <source>
        <dbReference type="ARBA" id="ARBA00022839"/>
    </source>
</evidence>
<dbReference type="SUPFAM" id="SSF52980">
    <property type="entry name" value="Restriction endonuclease-like"/>
    <property type="match status" value="1"/>
</dbReference>
<dbReference type="GO" id="GO:0003677">
    <property type="term" value="F:DNA binding"/>
    <property type="evidence" value="ECO:0007669"/>
    <property type="project" value="UniProtKB-KW"/>
</dbReference>
<comment type="similarity">
    <text evidence="1">Belongs to the helicase family. UvrD subfamily.</text>
</comment>
<feature type="domain" description="UvrD-like helicase C-terminal" evidence="17">
    <location>
        <begin position="364"/>
        <end position="678"/>
    </location>
</feature>
<keyword evidence="9" id="KW-0238">DNA-binding</keyword>
<evidence type="ECO:0000256" key="4">
    <source>
        <dbReference type="ARBA" id="ARBA00022763"/>
    </source>
</evidence>
<dbReference type="PANTHER" id="PTHR11070">
    <property type="entry name" value="UVRD / RECB / PCRA DNA HELICASE FAMILY MEMBER"/>
    <property type="match status" value="1"/>
</dbReference>
<dbReference type="STRING" id="161899.CSING_03890"/>
<organism evidence="18 19">
    <name type="scientific">Corynebacterium singulare</name>
    <dbReference type="NCBI Taxonomy" id="161899"/>
    <lineage>
        <taxon>Bacteria</taxon>
        <taxon>Bacillati</taxon>
        <taxon>Actinomycetota</taxon>
        <taxon>Actinomycetes</taxon>
        <taxon>Mycobacteriales</taxon>
        <taxon>Corynebacteriaceae</taxon>
        <taxon>Corynebacterium</taxon>
    </lineage>
</organism>
<evidence type="ECO:0000256" key="6">
    <source>
        <dbReference type="ARBA" id="ARBA00022806"/>
    </source>
</evidence>
<dbReference type="GO" id="GO:0033202">
    <property type="term" value="C:DNA helicase complex"/>
    <property type="evidence" value="ECO:0007669"/>
    <property type="project" value="TreeGrafter"/>
</dbReference>
<reference evidence="18 19" key="1">
    <citation type="journal article" date="2015" name="Genome Announc.">
        <title>Complete Genome Sequence and Annotation of Corynebacterium singulare DSM 44357, Isolated from a Human Semen Specimen.</title>
        <authorList>
            <person name="Merten M."/>
            <person name="Brinkrolf K."/>
            <person name="Albersmeier A."/>
            <person name="Kutter Y."/>
            <person name="Ruckert C."/>
            <person name="Tauch A."/>
        </authorList>
    </citation>
    <scope>NUCLEOTIDE SEQUENCE [LARGE SCALE GENOMIC DNA]</scope>
    <source>
        <strain evidence="18">IBS B52218</strain>
    </source>
</reference>
<dbReference type="GO" id="GO:0004527">
    <property type="term" value="F:exonuclease activity"/>
    <property type="evidence" value="ECO:0007669"/>
    <property type="project" value="UniProtKB-KW"/>
</dbReference>
<keyword evidence="11" id="KW-0413">Isomerase</keyword>
<proteinExistence type="inferred from homology"/>
<evidence type="ECO:0000256" key="8">
    <source>
        <dbReference type="ARBA" id="ARBA00022840"/>
    </source>
</evidence>
<keyword evidence="7" id="KW-0269">Exonuclease</keyword>
<dbReference type="EMBL" id="CP010827">
    <property type="protein sequence ID" value="AJI78325.1"/>
    <property type="molecule type" value="Genomic_DNA"/>
</dbReference>
<dbReference type="GO" id="GO:0005829">
    <property type="term" value="C:cytosol"/>
    <property type="evidence" value="ECO:0007669"/>
    <property type="project" value="TreeGrafter"/>
</dbReference>
<dbReference type="InterPro" id="IPR011335">
    <property type="entry name" value="Restrct_endonuc-II-like"/>
</dbReference>
<keyword evidence="6 15" id="KW-0347">Helicase</keyword>
<dbReference type="InterPro" id="IPR038726">
    <property type="entry name" value="PDDEXK_AddAB-type"/>
</dbReference>
<dbReference type="InterPro" id="IPR014017">
    <property type="entry name" value="DNA_helicase_UvrD-like_C"/>
</dbReference>
<dbReference type="PROSITE" id="PS51217">
    <property type="entry name" value="UVRD_HELICASE_CTER"/>
    <property type="match status" value="1"/>
</dbReference>
<protein>
    <recommendedName>
        <fullName evidence="13">DNA 3'-5' helicase</fullName>
        <ecNumber evidence="13">5.6.2.4</ecNumber>
    </recommendedName>
</protein>
<dbReference type="HOGENOM" id="CLU_003630_1_1_11"/>
<dbReference type="Gene3D" id="3.90.320.10">
    <property type="match status" value="1"/>
</dbReference>
<dbReference type="GO" id="GO:0016887">
    <property type="term" value="F:ATP hydrolysis activity"/>
    <property type="evidence" value="ECO:0007669"/>
    <property type="project" value="RHEA"/>
</dbReference>
<keyword evidence="5 15" id="KW-0378">Hydrolase</keyword>
<dbReference type="Gene3D" id="1.10.486.10">
    <property type="entry name" value="PCRA, domain 4"/>
    <property type="match status" value="1"/>
</dbReference>
<dbReference type="OrthoDB" id="4812256at2"/>
<keyword evidence="4" id="KW-0227">DNA damage</keyword>
<dbReference type="InterPro" id="IPR013986">
    <property type="entry name" value="DExx_box_DNA_helicase_dom_sf"/>
</dbReference>
<dbReference type="GO" id="GO:0005524">
    <property type="term" value="F:ATP binding"/>
    <property type="evidence" value="ECO:0007669"/>
    <property type="project" value="UniProtKB-UniRule"/>
</dbReference>